<dbReference type="Pfam" id="PF25539">
    <property type="entry name" value="Bestrophin_2"/>
    <property type="match status" value="2"/>
</dbReference>
<dbReference type="PANTHER" id="PTHR33281">
    <property type="entry name" value="UPF0187 PROTEIN YNEE"/>
    <property type="match status" value="1"/>
</dbReference>
<reference evidence="10" key="1">
    <citation type="submission" date="2021-01" db="EMBL/GenBank/DDBJ databases">
        <authorList>
            <person name="Kaushik A."/>
        </authorList>
    </citation>
    <scope>NUCLEOTIDE SEQUENCE</scope>
    <source>
        <strain evidence="10">AG4-RS23</strain>
    </source>
</reference>
<accession>A0A8H3CNP0</accession>
<dbReference type="OrthoDB" id="10054429at2759"/>
<proteinExistence type="predicted"/>
<dbReference type="Proteomes" id="UP000663861">
    <property type="component" value="Unassembled WGS sequence"/>
</dbReference>
<feature type="region of interest" description="Disordered" evidence="8">
    <location>
        <begin position="182"/>
        <end position="264"/>
    </location>
</feature>
<feature type="transmembrane region" description="Helical" evidence="9">
    <location>
        <begin position="90"/>
        <end position="114"/>
    </location>
</feature>
<evidence type="ECO:0000256" key="1">
    <source>
        <dbReference type="ARBA" id="ARBA00004651"/>
    </source>
</evidence>
<organism evidence="10 11">
    <name type="scientific">Rhizoctonia solani</name>
    <dbReference type="NCBI Taxonomy" id="456999"/>
    <lineage>
        <taxon>Eukaryota</taxon>
        <taxon>Fungi</taxon>
        <taxon>Dikarya</taxon>
        <taxon>Basidiomycota</taxon>
        <taxon>Agaricomycotina</taxon>
        <taxon>Agaricomycetes</taxon>
        <taxon>Cantharellales</taxon>
        <taxon>Ceratobasidiaceae</taxon>
        <taxon>Rhizoctonia</taxon>
    </lineage>
</organism>
<feature type="transmembrane region" description="Helical" evidence="9">
    <location>
        <begin position="21"/>
        <end position="48"/>
    </location>
</feature>
<gene>
    <name evidence="10" type="ORF">RDB_LOCUS113214</name>
</gene>
<keyword evidence="6" id="KW-0406">Ion transport</keyword>
<keyword evidence="4 9" id="KW-0812">Transmembrane</keyword>
<evidence type="ECO:0000256" key="5">
    <source>
        <dbReference type="ARBA" id="ARBA00022989"/>
    </source>
</evidence>
<keyword evidence="2" id="KW-0813">Transport</keyword>
<feature type="compositionally biased region" description="Polar residues" evidence="8">
    <location>
        <begin position="201"/>
        <end position="210"/>
    </location>
</feature>
<feature type="transmembrane region" description="Helical" evidence="9">
    <location>
        <begin position="60"/>
        <end position="78"/>
    </location>
</feature>
<dbReference type="GO" id="GO:0005886">
    <property type="term" value="C:plasma membrane"/>
    <property type="evidence" value="ECO:0007669"/>
    <property type="project" value="UniProtKB-SubCell"/>
</dbReference>
<evidence type="ECO:0000256" key="4">
    <source>
        <dbReference type="ARBA" id="ARBA00022692"/>
    </source>
</evidence>
<dbReference type="AlphaFoldDB" id="A0A8H3CNP0"/>
<evidence type="ECO:0000256" key="7">
    <source>
        <dbReference type="ARBA" id="ARBA00023136"/>
    </source>
</evidence>
<name>A0A8H3CNP0_9AGAM</name>
<evidence type="ECO:0000256" key="3">
    <source>
        <dbReference type="ARBA" id="ARBA00022475"/>
    </source>
</evidence>
<protein>
    <submittedName>
        <fullName evidence="10">Uncharacterized protein</fullName>
    </submittedName>
</protein>
<dbReference type="PANTHER" id="PTHR33281:SF19">
    <property type="entry name" value="VOLTAGE-DEPENDENT ANION CHANNEL-FORMING PROTEIN YNEE"/>
    <property type="match status" value="1"/>
</dbReference>
<comment type="subcellular location">
    <subcellularLocation>
        <location evidence="1">Cell membrane</location>
        <topology evidence="1">Multi-pass membrane protein</topology>
    </subcellularLocation>
</comment>
<evidence type="ECO:0000256" key="6">
    <source>
        <dbReference type="ARBA" id="ARBA00023065"/>
    </source>
</evidence>
<sequence length="413" mass="46117">MFRKRSDRKIKKDWPIAWLSHSILTTSLLQSWVYVLLFTAWATCVALICDKVRDLSFDSTLLGVFGTILGFIISFRTSSAFERYNEGKKLLSTIAYASRTFARIVATLAVWFHVPLEAKNTGPQVGRPEKEEQKVITAHATDGRPTSLSKPPLDIGKEKRTALELIEAFNIAVKHHLREISLKQDEPEQPGEKGILERPRVTSTHSSWASEATAREFPNPPGGVVIEIKPESTDEKDQPELDKATTGRPSPAQQSGGSGLSSRAVPISTQSARNLPLEISFCLTSYIVTLQQRETDASVTITDFSFGVLHIYISFFWQPFQLWDKLKYISVPGTSIAALMFLGLLSAGEEIENPFNDDRNDLDMDRFCDDLGQELKELTIPCVSARSDNGGLENRIESVLQCMRLKDSNPPKK</sequence>
<comment type="caution">
    <text evidence="10">The sequence shown here is derived from an EMBL/GenBank/DDBJ whole genome shotgun (WGS) entry which is preliminary data.</text>
</comment>
<evidence type="ECO:0000256" key="2">
    <source>
        <dbReference type="ARBA" id="ARBA00022448"/>
    </source>
</evidence>
<keyword evidence="3" id="KW-1003">Cell membrane</keyword>
<evidence type="ECO:0000313" key="11">
    <source>
        <dbReference type="Proteomes" id="UP000663861"/>
    </source>
</evidence>
<keyword evidence="5 9" id="KW-1133">Transmembrane helix</keyword>
<feature type="compositionally biased region" description="Basic and acidic residues" evidence="8">
    <location>
        <begin position="182"/>
        <end position="200"/>
    </location>
</feature>
<evidence type="ECO:0000313" key="10">
    <source>
        <dbReference type="EMBL" id="CAE6492426.1"/>
    </source>
</evidence>
<feature type="compositionally biased region" description="Basic and acidic residues" evidence="8">
    <location>
        <begin position="228"/>
        <end position="245"/>
    </location>
</feature>
<evidence type="ECO:0000256" key="9">
    <source>
        <dbReference type="SAM" id="Phobius"/>
    </source>
</evidence>
<evidence type="ECO:0000256" key="8">
    <source>
        <dbReference type="SAM" id="MobiDB-lite"/>
    </source>
</evidence>
<dbReference type="GO" id="GO:0005254">
    <property type="term" value="F:chloride channel activity"/>
    <property type="evidence" value="ECO:0007669"/>
    <property type="project" value="InterPro"/>
</dbReference>
<dbReference type="EMBL" id="CAJMWY010002640">
    <property type="protein sequence ID" value="CAE6492426.1"/>
    <property type="molecule type" value="Genomic_DNA"/>
</dbReference>
<keyword evidence="7 9" id="KW-0472">Membrane</keyword>
<dbReference type="InterPro" id="IPR044669">
    <property type="entry name" value="YneE/VCCN1/2-like"/>
</dbReference>